<dbReference type="OrthoDB" id="5499705at2"/>
<feature type="domain" description="ABC transporter" evidence="6">
    <location>
        <begin position="14"/>
        <end position="244"/>
    </location>
</feature>
<dbReference type="GO" id="GO:0015658">
    <property type="term" value="F:branched-chain amino acid transmembrane transporter activity"/>
    <property type="evidence" value="ECO:0007669"/>
    <property type="project" value="TreeGrafter"/>
</dbReference>
<dbReference type="Gene3D" id="3.40.50.300">
    <property type="entry name" value="P-loop containing nucleotide triphosphate hydrolases"/>
    <property type="match status" value="1"/>
</dbReference>
<keyword evidence="3" id="KW-0547">Nucleotide-binding</keyword>
<proteinExistence type="inferred from homology"/>
<keyword evidence="8" id="KW-1185">Reference proteome</keyword>
<dbReference type="SMART" id="SM00382">
    <property type="entry name" value="AAA"/>
    <property type="match status" value="1"/>
</dbReference>
<evidence type="ECO:0000313" key="8">
    <source>
        <dbReference type="Proteomes" id="UP000276223"/>
    </source>
</evidence>
<dbReference type="AlphaFoldDB" id="A0A3N1ULP1"/>
<dbReference type="GO" id="GO:0015807">
    <property type="term" value="P:L-amino acid transport"/>
    <property type="evidence" value="ECO:0007669"/>
    <property type="project" value="TreeGrafter"/>
</dbReference>
<reference evidence="7 8" key="1">
    <citation type="submission" date="2018-11" db="EMBL/GenBank/DDBJ databases">
        <title>Genomic Encyclopedia of Type Strains, Phase IV (KMG-IV): sequencing the most valuable type-strain genomes for metagenomic binning, comparative biology and taxonomic classification.</title>
        <authorList>
            <person name="Goeker M."/>
        </authorList>
    </citation>
    <scope>NUCLEOTIDE SEQUENCE [LARGE SCALE GENOMIC DNA]</scope>
    <source>
        <strain evidence="7 8">DSM 22027</strain>
    </source>
</reference>
<dbReference type="InterPro" id="IPR017871">
    <property type="entry name" value="ABC_transporter-like_CS"/>
</dbReference>
<comment type="caution">
    <text evidence="7">The sequence shown here is derived from an EMBL/GenBank/DDBJ whole genome shotgun (WGS) entry which is preliminary data.</text>
</comment>
<dbReference type="CDD" id="cd03224">
    <property type="entry name" value="ABC_TM1139_LivF_branched"/>
    <property type="match status" value="1"/>
</dbReference>
<protein>
    <submittedName>
        <fullName evidence="7">Branched-chain amino acid transport system ATP-binding protein</fullName>
    </submittedName>
</protein>
<dbReference type="PROSITE" id="PS50893">
    <property type="entry name" value="ABC_TRANSPORTER_2"/>
    <property type="match status" value="1"/>
</dbReference>
<dbReference type="InterPro" id="IPR052156">
    <property type="entry name" value="BCAA_Transport_ATP-bd_LivF"/>
</dbReference>
<gene>
    <name evidence="7" type="ORF">EDC27_2279</name>
</gene>
<evidence type="ECO:0000256" key="2">
    <source>
        <dbReference type="ARBA" id="ARBA00022448"/>
    </source>
</evidence>
<evidence type="ECO:0000256" key="5">
    <source>
        <dbReference type="ARBA" id="ARBA00022970"/>
    </source>
</evidence>
<dbReference type="InterPro" id="IPR003593">
    <property type="entry name" value="AAA+_ATPase"/>
</dbReference>
<name>A0A3N1ULP1_9BACT</name>
<dbReference type="PANTHER" id="PTHR43820:SF4">
    <property type="entry name" value="HIGH-AFFINITY BRANCHED-CHAIN AMINO ACID TRANSPORT ATP-BINDING PROTEIN LIVF"/>
    <property type="match status" value="1"/>
</dbReference>
<dbReference type="InterPro" id="IPR027417">
    <property type="entry name" value="P-loop_NTPase"/>
</dbReference>
<dbReference type="Proteomes" id="UP000276223">
    <property type="component" value="Unassembled WGS sequence"/>
</dbReference>
<dbReference type="RefSeq" id="WP_123290729.1">
    <property type="nucleotide sequence ID" value="NZ_RJVA01000013.1"/>
</dbReference>
<dbReference type="EMBL" id="RJVA01000013">
    <property type="protein sequence ID" value="ROQ91003.1"/>
    <property type="molecule type" value="Genomic_DNA"/>
</dbReference>
<dbReference type="GO" id="GO:0005524">
    <property type="term" value="F:ATP binding"/>
    <property type="evidence" value="ECO:0007669"/>
    <property type="project" value="UniProtKB-KW"/>
</dbReference>
<evidence type="ECO:0000313" key="7">
    <source>
        <dbReference type="EMBL" id="ROQ91003.1"/>
    </source>
</evidence>
<dbReference type="PROSITE" id="PS00211">
    <property type="entry name" value="ABC_TRANSPORTER_1"/>
    <property type="match status" value="1"/>
</dbReference>
<keyword evidence="5" id="KW-0029">Amino-acid transport</keyword>
<dbReference type="Pfam" id="PF00005">
    <property type="entry name" value="ABC_tran"/>
    <property type="match status" value="1"/>
</dbReference>
<dbReference type="GO" id="GO:0016887">
    <property type="term" value="F:ATP hydrolysis activity"/>
    <property type="evidence" value="ECO:0007669"/>
    <property type="project" value="InterPro"/>
</dbReference>
<sequence>MTPLALQNDGGPLLQVRNLCASIGATPVLQDVSFSVWPKQIVAMIGPNGAGKTTILKAVAGIIRPVHAEIVYNGVRIDALDVADIVRMGVVYVPEGMSVFPEMSVLENLEVGGYLHRHRIDERLRLVFCLFPELEAKKRQRAGALSGGEKRMVVLGRGLMAGARLLLLDDPFLGLSPKIVRRFCSAFQELRKSGLTLLIAGQHVRRILRVAHVAYLIEDGSITLTGPGPEILHHHHVIQILFGDTRDSSQSAP</sequence>
<evidence type="ECO:0000259" key="6">
    <source>
        <dbReference type="PROSITE" id="PS50893"/>
    </source>
</evidence>
<keyword evidence="4 7" id="KW-0067">ATP-binding</keyword>
<accession>A0A3N1ULP1</accession>
<dbReference type="InterPro" id="IPR003439">
    <property type="entry name" value="ABC_transporter-like_ATP-bd"/>
</dbReference>
<comment type="similarity">
    <text evidence="1">Belongs to the ABC transporter superfamily.</text>
</comment>
<evidence type="ECO:0000256" key="3">
    <source>
        <dbReference type="ARBA" id="ARBA00022741"/>
    </source>
</evidence>
<dbReference type="PANTHER" id="PTHR43820">
    <property type="entry name" value="HIGH-AFFINITY BRANCHED-CHAIN AMINO ACID TRANSPORT ATP-BINDING PROTEIN LIVF"/>
    <property type="match status" value="1"/>
</dbReference>
<evidence type="ECO:0000256" key="4">
    <source>
        <dbReference type="ARBA" id="ARBA00022840"/>
    </source>
</evidence>
<evidence type="ECO:0000256" key="1">
    <source>
        <dbReference type="ARBA" id="ARBA00005417"/>
    </source>
</evidence>
<organism evidence="7 8">
    <name type="scientific">Desulfosoma caldarium</name>
    <dbReference type="NCBI Taxonomy" id="610254"/>
    <lineage>
        <taxon>Bacteria</taxon>
        <taxon>Pseudomonadati</taxon>
        <taxon>Thermodesulfobacteriota</taxon>
        <taxon>Syntrophobacteria</taxon>
        <taxon>Syntrophobacterales</taxon>
        <taxon>Syntrophobacteraceae</taxon>
        <taxon>Desulfosoma</taxon>
    </lineage>
</organism>
<dbReference type="SUPFAM" id="SSF52540">
    <property type="entry name" value="P-loop containing nucleoside triphosphate hydrolases"/>
    <property type="match status" value="1"/>
</dbReference>
<keyword evidence="2" id="KW-0813">Transport</keyword>